<gene>
    <name evidence="9" type="ORF">QQ008_21045</name>
</gene>
<keyword evidence="2 7" id="KW-0813">Transport</keyword>
<sequence length="931" mass="105796">MIRVFNLEMSNIFRFLGVLILFTNTIVFGQNQPKNINADFSNVTVTNFVEHIAKSVPYQFFYDSRATDTLKITVKGVYPSLRSLLEKAFEQTDLEFAITPKNKVIITQNIAIKTELPLGFFDIGNYQEEKIDVVSFNFEQQEKEEKLQFAVENKLFNIGRKTSSITSGSANLAGHVRDANSGEAVVGAVVYVLNPTISVTTDQFGYYSITLPKGRHELKIKYFGMKETQRQIMLYDDGKLNINLYEDVIALKAVVIEADKDLNISSNQMGLNKLDMATLKQVPTVLGERDVVKIALTLPGVQSVGEGASGFNVRGGAVDQNLVTINNAAVYNSAHFFGFFSVFNPDVIKSVDLYKSGIPAQYGGRISSIFNVKTRDGNKKNFTGAGGISPITGRFTLEGPIVKDQTSFILGLRSTYSNWLIRQVPDANIKNSKAFFHDISGKISHKLGEKDDIYLSTYYSKDGFKLFSDSVYRYKNFNTSLQWKHIFNNQFYAVLGAIYSDYNYSLSNESNALSAFNLSYGIKDTNFKLDFSYFPKSEHKIDFGISSIYYQLKPGDYSTLGDSSVIIPVHLEPEKGIESAIYAGNEIDLNKRLKVYFGLRYSLYQYLGPQTDFIYPKNLPRTISNITDTVFYDKNDIIKTYHGPEYRASARFNLNSNSSIKFSFNRMRQYIHMLSNTAAVSPTDTWKLSDSHLRPQVGDQISLGYYRNFQKYPVELSVEAYYKKIKDIVDFKGGAKLLLNEHIETDLINGEGKAYGIEFLLKRKHGKLNGWISYTYARTFIRSVEGIPEEEINGGEFFNANYDKPHSLNIIANYKINRRLDFSANLVYSTGRPVTFPVSKYFLGETERIYYSNRNEFRVPDYIRLDLSMQVEGNHKVEKPMHSSWSFSLYNVLGRKNVYSIYFQSQGSRVKGYKLSVFGSAIPTVTYNFRF</sequence>
<evidence type="ECO:0000313" key="9">
    <source>
        <dbReference type="EMBL" id="MDN5203892.1"/>
    </source>
</evidence>
<dbReference type="Gene3D" id="2.60.40.1120">
    <property type="entry name" value="Carboxypeptidase-like, regulatory domain"/>
    <property type="match status" value="1"/>
</dbReference>
<keyword evidence="5 7" id="KW-0472">Membrane</keyword>
<dbReference type="Proteomes" id="UP001172082">
    <property type="component" value="Unassembled WGS sequence"/>
</dbReference>
<evidence type="ECO:0000256" key="1">
    <source>
        <dbReference type="ARBA" id="ARBA00004571"/>
    </source>
</evidence>
<dbReference type="InterPro" id="IPR037066">
    <property type="entry name" value="Plug_dom_sf"/>
</dbReference>
<comment type="similarity">
    <text evidence="7">Belongs to the TonB-dependent receptor family.</text>
</comment>
<dbReference type="RefSeq" id="WP_346753916.1">
    <property type="nucleotide sequence ID" value="NZ_JAUJEA010000009.1"/>
</dbReference>
<evidence type="ECO:0000259" key="8">
    <source>
        <dbReference type="Pfam" id="PF07715"/>
    </source>
</evidence>
<feature type="domain" description="TonB-dependent receptor plug" evidence="8">
    <location>
        <begin position="288"/>
        <end position="365"/>
    </location>
</feature>
<organism evidence="9 10">
    <name type="scientific">Splendidivirga corallicola</name>
    <dbReference type="NCBI Taxonomy" id="3051826"/>
    <lineage>
        <taxon>Bacteria</taxon>
        <taxon>Pseudomonadati</taxon>
        <taxon>Bacteroidota</taxon>
        <taxon>Cytophagia</taxon>
        <taxon>Cytophagales</taxon>
        <taxon>Splendidivirgaceae</taxon>
        <taxon>Splendidivirga</taxon>
    </lineage>
</organism>
<evidence type="ECO:0000256" key="2">
    <source>
        <dbReference type="ARBA" id="ARBA00022448"/>
    </source>
</evidence>
<dbReference type="SUPFAM" id="SSF56935">
    <property type="entry name" value="Porins"/>
    <property type="match status" value="1"/>
</dbReference>
<dbReference type="SUPFAM" id="SSF49464">
    <property type="entry name" value="Carboxypeptidase regulatory domain-like"/>
    <property type="match status" value="1"/>
</dbReference>
<dbReference type="InterPro" id="IPR012910">
    <property type="entry name" value="Plug_dom"/>
</dbReference>
<dbReference type="InterPro" id="IPR036942">
    <property type="entry name" value="Beta-barrel_TonB_sf"/>
</dbReference>
<dbReference type="EMBL" id="JAUJEA010000009">
    <property type="protein sequence ID" value="MDN5203892.1"/>
    <property type="molecule type" value="Genomic_DNA"/>
</dbReference>
<keyword evidence="3 7" id="KW-1134">Transmembrane beta strand</keyword>
<protein>
    <submittedName>
        <fullName evidence="9">TonB-dependent receptor</fullName>
    </submittedName>
</protein>
<evidence type="ECO:0000256" key="7">
    <source>
        <dbReference type="PROSITE-ProRule" id="PRU01360"/>
    </source>
</evidence>
<keyword evidence="9" id="KW-0675">Receptor</keyword>
<reference evidence="9" key="1">
    <citation type="submission" date="2023-06" db="EMBL/GenBank/DDBJ databases">
        <title>Genomic of Parafulvivirga corallium.</title>
        <authorList>
            <person name="Wang G."/>
        </authorList>
    </citation>
    <scope>NUCLEOTIDE SEQUENCE</scope>
    <source>
        <strain evidence="9">BMA10</strain>
    </source>
</reference>
<comment type="subcellular location">
    <subcellularLocation>
        <location evidence="1 7">Cell outer membrane</location>
        <topology evidence="1 7">Multi-pass membrane protein</topology>
    </subcellularLocation>
</comment>
<dbReference type="PROSITE" id="PS52016">
    <property type="entry name" value="TONB_DEPENDENT_REC_3"/>
    <property type="match status" value="1"/>
</dbReference>
<dbReference type="Pfam" id="PF07715">
    <property type="entry name" value="Plug"/>
    <property type="match status" value="1"/>
</dbReference>
<comment type="caution">
    <text evidence="9">The sequence shown here is derived from an EMBL/GenBank/DDBJ whole genome shotgun (WGS) entry which is preliminary data.</text>
</comment>
<evidence type="ECO:0000256" key="3">
    <source>
        <dbReference type="ARBA" id="ARBA00022452"/>
    </source>
</evidence>
<evidence type="ECO:0000256" key="5">
    <source>
        <dbReference type="ARBA" id="ARBA00023136"/>
    </source>
</evidence>
<dbReference type="InterPro" id="IPR039426">
    <property type="entry name" value="TonB-dep_rcpt-like"/>
</dbReference>
<keyword evidence="4 7" id="KW-0812">Transmembrane</keyword>
<keyword evidence="6 7" id="KW-0998">Cell outer membrane</keyword>
<dbReference type="InterPro" id="IPR008969">
    <property type="entry name" value="CarboxyPept-like_regulatory"/>
</dbReference>
<accession>A0ABT8KT04</accession>
<dbReference type="Gene3D" id="2.40.170.20">
    <property type="entry name" value="TonB-dependent receptor, beta-barrel domain"/>
    <property type="match status" value="1"/>
</dbReference>
<evidence type="ECO:0000256" key="6">
    <source>
        <dbReference type="ARBA" id="ARBA00023237"/>
    </source>
</evidence>
<dbReference type="Pfam" id="PF13715">
    <property type="entry name" value="CarbopepD_reg_2"/>
    <property type="match status" value="1"/>
</dbReference>
<dbReference type="Gene3D" id="2.170.130.10">
    <property type="entry name" value="TonB-dependent receptor, plug domain"/>
    <property type="match status" value="1"/>
</dbReference>
<keyword evidence="10" id="KW-1185">Reference proteome</keyword>
<proteinExistence type="inferred from homology"/>
<name>A0ABT8KT04_9BACT</name>
<evidence type="ECO:0000256" key="4">
    <source>
        <dbReference type="ARBA" id="ARBA00022692"/>
    </source>
</evidence>
<evidence type="ECO:0000313" key="10">
    <source>
        <dbReference type="Proteomes" id="UP001172082"/>
    </source>
</evidence>